<organism evidence="2 3">
    <name type="scientific">Pseudonocardia endophytica</name>
    <dbReference type="NCBI Taxonomy" id="401976"/>
    <lineage>
        <taxon>Bacteria</taxon>
        <taxon>Bacillati</taxon>
        <taxon>Actinomycetota</taxon>
        <taxon>Actinomycetes</taxon>
        <taxon>Pseudonocardiales</taxon>
        <taxon>Pseudonocardiaceae</taxon>
        <taxon>Pseudonocardia</taxon>
    </lineage>
</organism>
<dbReference type="RefSeq" id="WP_165922591.1">
    <property type="nucleotide sequence ID" value="NZ_SMFZ01000002.1"/>
</dbReference>
<comment type="caution">
    <text evidence="2">The sequence shown here is derived from an EMBL/GenBank/DDBJ whole genome shotgun (WGS) entry which is preliminary data.</text>
</comment>
<gene>
    <name evidence="2" type="ORF">EV378_6572</name>
</gene>
<dbReference type="InterPro" id="IPR025870">
    <property type="entry name" value="Glyoxalase-like_dom"/>
</dbReference>
<dbReference type="Proteomes" id="UP000295560">
    <property type="component" value="Unassembled WGS sequence"/>
</dbReference>
<dbReference type="AlphaFoldDB" id="A0A4V2PHY8"/>
<dbReference type="Pfam" id="PF13468">
    <property type="entry name" value="Glyoxalase_3"/>
    <property type="match status" value="1"/>
</dbReference>
<name>A0A4V2PHY8_PSEEN</name>
<keyword evidence="3" id="KW-1185">Reference proteome</keyword>
<accession>A0A4V2PHY8</accession>
<feature type="domain" description="Glyoxalase-like" evidence="1">
    <location>
        <begin position="4"/>
        <end position="87"/>
    </location>
</feature>
<sequence>MTELDHLIVFLPGPPESAPPGLELGAGMRHDGQGTRNRRIGFAAAFVELLWIDEPDAERASGLGFAARCARQAYPFGVVLRGTRPPGAFRDYTVPGGPTLALHDGTSEMPFLGVLLMSDDELAARVPRPLPAHPNGATGIDDVVLSGAEPPPFGLPGVTVTPGPTAACVRLTGAGEVEFR</sequence>
<proteinExistence type="predicted"/>
<evidence type="ECO:0000313" key="2">
    <source>
        <dbReference type="EMBL" id="TCK22566.1"/>
    </source>
</evidence>
<reference evidence="2 3" key="1">
    <citation type="submission" date="2019-03" db="EMBL/GenBank/DDBJ databases">
        <title>Sequencing the genomes of 1000 actinobacteria strains.</title>
        <authorList>
            <person name="Klenk H.-P."/>
        </authorList>
    </citation>
    <scope>NUCLEOTIDE SEQUENCE [LARGE SCALE GENOMIC DNA]</scope>
    <source>
        <strain evidence="2 3">DSM 44969</strain>
    </source>
</reference>
<evidence type="ECO:0000259" key="1">
    <source>
        <dbReference type="Pfam" id="PF13468"/>
    </source>
</evidence>
<dbReference type="EMBL" id="SMFZ01000002">
    <property type="protein sequence ID" value="TCK22566.1"/>
    <property type="molecule type" value="Genomic_DNA"/>
</dbReference>
<protein>
    <submittedName>
        <fullName evidence="2">Glyoxalase-like protein</fullName>
    </submittedName>
</protein>
<evidence type="ECO:0000313" key="3">
    <source>
        <dbReference type="Proteomes" id="UP000295560"/>
    </source>
</evidence>